<dbReference type="SMART" id="SM00343">
    <property type="entry name" value="ZnF_C2HC"/>
    <property type="match status" value="1"/>
</dbReference>
<keyword evidence="1" id="KW-0862">Zinc</keyword>
<dbReference type="OMA" id="LHVELMF"/>
<evidence type="ECO:0000313" key="5">
    <source>
        <dbReference type="Proteomes" id="UP000005207"/>
    </source>
</evidence>
<proteinExistence type="predicted"/>
<dbReference type="PANTHER" id="PTHR23095">
    <property type="entry name" value="PARANEOPLASTIC ANTIGEN"/>
    <property type="match status" value="1"/>
</dbReference>
<reference evidence="5" key="1">
    <citation type="submission" date="2012-01" db="EMBL/GenBank/DDBJ databases">
        <title>The Genome Sequence of Oreochromis niloticus (Nile Tilapia).</title>
        <authorList>
            <consortium name="Broad Institute Genome Assembly Team"/>
            <consortium name="Broad Institute Sequencing Platform"/>
            <person name="Di Palma F."/>
            <person name="Johnson J."/>
            <person name="Lander E.S."/>
            <person name="Lindblad-Toh K."/>
        </authorList>
    </citation>
    <scope>NUCLEOTIDE SEQUENCE [LARGE SCALE GENOMIC DNA]</scope>
</reference>
<evidence type="ECO:0000256" key="1">
    <source>
        <dbReference type="PROSITE-ProRule" id="PRU00047"/>
    </source>
</evidence>
<evidence type="ECO:0000256" key="2">
    <source>
        <dbReference type="SAM" id="MobiDB-lite"/>
    </source>
</evidence>
<dbReference type="InterPro" id="IPR026523">
    <property type="entry name" value="PNMA"/>
</dbReference>
<feature type="compositionally biased region" description="Polar residues" evidence="2">
    <location>
        <begin position="140"/>
        <end position="154"/>
    </location>
</feature>
<dbReference type="Pfam" id="PF14893">
    <property type="entry name" value="PNMA"/>
    <property type="match status" value="1"/>
</dbReference>
<dbReference type="PROSITE" id="PS50158">
    <property type="entry name" value="ZF_CCHC"/>
    <property type="match status" value="1"/>
</dbReference>
<keyword evidence="1" id="KW-0863">Zinc-finger</keyword>
<accession>A0A669EHJ6</accession>
<evidence type="ECO:0000259" key="3">
    <source>
        <dbReference type="PROSITE" id="PS50158"/>
    </source>
</evidence>
<protein>
    <recommendedName>
        <fullName evidence="3">CCHC-type domain-containing protein</fullName>
    </recommendedName>
</protein>
<name>A0A669EHJ6_ORENI</name>
<dbReference type="InParanoid" id="A0A669EHJ6"/>
<dbReference type="GO" id="GO:0008270">
    <property type="term" value="F:zinc ion binding"/>
    <property type="evidence" value="ECO:0007669"/>
    <property type="project" value="UniProtKB-KW"/>
</dbReference>
<dbReference type="PANTHER" id="PTHR23095:SF53">
    <property type="entry name" value="ZINC FINGER CCHC DOMAIN-CONTAINING PROTEIN 12-LIKE"/>
    <property type="match status" value="1"/>
</dbReference>
<dbReference type="Ensembl" id="ENSONIT00000072457.1">
    <property type="protein sequence ID" value="ENSONIP00000070566.1"/>
    <property type="gene ID" value="ENSONIG00000027645.1"/>
</dbReference>
<reference evidence="4" key="3">
    <citation type="submission" date="2025-09" db="UniProtKB">
        <authorList>
            <consortium name="Ensembl"/>
        </authorList>
    </citation>
    <scope>IDENTIFICATION</scope>
</reference>
<dbReference type="GO" id="GO:0003676">
    <property type="term" value="F:nucleic acid binding"/>
    <property type="evidence" value="ECO:0007669"/>
    <property type="project" value="InterPro"/>
</dbReference>
<dbReference type="Proteomes" id="UP000005207">
    <property type="component" value="Linkage group LG12"/>
</dbReference>
<dbReference type="InterPro" id="IPR001878">
    <property type="entry name" value="Znf_CCHC"/>
</dbReference>
<organism evidence="4 5">
    <name type="scientific">Oreochromis niloticus</name>
    <name type="common">Nile tilapia</name>
    <name type="synonym">Tilapia nilotica</name>
    <dbReference type="NCBI Taxonomy" id="8128"/>
    <lineage>
        <taxon>Eukaryota</taxon>
        <taxon>Metazoa</taxon>
        <taxon>Chordata</taxon>
        <taxon>Craniata</taxon>
        <taxon>Vertebrata</taxon>
        <taxon>Euteleostomi</taxon>
        <taxon>Actinopterygii</taxon>
        <taxon>Neopterygii</taxon>
        <taxon>Teleostei</taxon>
        <taxon>Neoteleostei</taxon>
        <taxon>Acanthomorphata</taxon>
        <taxon>Ovalentaria</taxon>
        <taxon>Cichlomorphae</taxon>
        <taxon>Cichliformes</taxon>
        <taxon>Cichlidae</taxon>
        <taxon>African cichlids</taxon>
        <taxon>Pseudocrenilabrinae</taxon>
        <taxon>Oreochromini</taxon>
        <taxon>Oreochromis</taxon>
    </lineage>
</organism>
<keyword evidence="1" id="KW-0479">Metal-binding</keyword>
<dbReference type="InterPro" id="IPR036875">
    <property type="entry name" value="Znf_CCHC_sf"/>
</dbReference>
<dbReference type="Pfam" id="PF00098">
    <property type="entry name" value="zf-CCHC"/>
    <property type="match status" value="1"/>
</dbReference>
<dbReference type="InterPro" id="IPR048270">
    <property type="entry name" value="PNMA_C"/>
</dbReference>
<evidence type="ECO:0000313" key="4">
    <source>
        <dbReference type="Ensembl" id="ENSONIP00000070566.1"/>
    </source>
</evidence>
<sequence>MDLAQNYGVDFKRSISITGVTSLDSDADIIASLEKYGVVTRILRVPNAQPECGETVIAEFESEITMGDNESDFPLEIENVTNKNVRWQASRIEMPALHQTPEPDPVLTDSSDENVDSYSDHSTTPLIKTAKLKYDHRRPLTSQPVTHSAKSQTCRVVKPKTTPTKLPVVTDEVTNPPEIQRIVVEHVIRNDSVATHSQSKWLRSFSGRVPKPPGEVDFETWCLHVELMFSDGTPVDIQRRKILESLLPPASDVVKQLGYSAHPREYVRLLDSAYGLVEDGEEIFARFLNTNQNPGEKASDYLQRLQALLNTAVSRNGVIPADASRHLLKQFKRGCWDHNLVLQLELKKETTPEFAELLLELRTEEDRRASKLDRMQRQFGPTKTKPIAHMHSVPDFPHHTDPSASVLQAYISETESLKKQVAELQLQLMTRPSKKQRKRQVKAMEKTQEPPAPVIETLVHQIPPRTQVRAEPKAWFCFRCGEDGHIARNCENAINKAVVDQKYKELKARQEEWKAQQQGQGLNWSRFR</sequence>
<dbReference type="GeneTree" id="ENSGT01030000234522"/>
<dbReference type="Gene3D" id="4.10.60.10">
    <property type="entry name" value="Zinc finger, CCHC-type"/>
    <property type="match status" value="1"/>
</dbReference>
<feature type="region of interest" description="Disordered" evidence="2">
    <location>
        <begin position="98"/>
        <end position="122"/>
    </location>
</feature>
<dbReference type="AlphaFoldDB" id="A0A669EHJ6"/>
<reference evidence="4" key="2">
    <citation type="submission" date="2025-08" db="UniProtKB">
        <authorList>
            <consortium name="Ensembl"/>
        </authorList>
    </citation>
    <scope>IDENTIFICATION</scope>
</reference>
<keyword evidence="5" id="KW-1185">Reference proteome</keyword>
<feature type="domain" description="CCHC-type" evidence="3">
    <location>
        <begin position="477"/>
        <end position="492"/>
    </location>
</feature>
<feature type="region of interest" description="Disordered" evidence="2">
    <location>
        <begin position="138"/>
        <end position="158"/>
    </location>
</feature>
<dbReference type="SUPFAM" id="SSF57756">
    <property type="entry name" value="Retrovirus zinc finger-like domains"/>
    <property type="match status" value="1"/>
</dbReference>